<dbReference type="SMART" id="SM00825">
    <property type="entry name" value="PKS_KS"/>
    <property type="match status" value="1"/>
</dbReference>
<dbReference type="Pfam" id="PF02801">
    <property type="entry name" value="Ketoacyl-synt_C"/>
    <property type="match status" value="1"/>
</dbReference>
<dbReference type="NCBIfam" id="TIGR03150">
    <property type="entry name" value="fabF"/>
    <property type="match status" value="1"/>
</dbReference>
<protein>
    <recommendedName>
        <fullName evidence="4 11">3-oxoacyl-[acyl-carrier-protein] synthase 2</fullName>
        <ecNumber evidence="3 11">2.3.1.179</ecNumber>
    </recommendedName>
</protein>
<dbReference type="Pfam" id="PF00109">
    <property type="entry name" value="ketoacyl-synt"/>
    <property type="match status" value="1"/>
</dbReference>
<evidence type="ECO:0000256" key="7">
    <source>
        <dbReference type="ARBA" id="ARBA00022832"/>
    </source>
</evidence>
<accession>A0A6P1B7U2</accession>
<sequence>MRRIVVTGLGTVSPLGCGTELVWSRLLSGHSGLRALPEWAMSLPARVAGQVPDKAGDAEGGFDPDLAAPRKDQKKMDRFILFALLAAAEAVAQAGWMPAEARAQERTATVIATGIGGFPAIADAVRTVEKSGTRRLSPFTVPAFLANLAAGHISIRYGFKGAIGAPVTACAASVQAIGDAARLIRTNEADVAICGGAEACIDPVSLGGFAAARALSTSFNDTPARASRPFDRDRDGFVMGEGAGVLVIEELEHALRRGAQPIAELIGYGTTADAYHITAGPEDGDGARRAMQAALAQAGLQPGQIQHLNAHSTSTPVGDLGELEAIKRVFGREGGVAVSATKSATGHLLGAAGGVEAIFTILALRDQVAPPTLNLENADPAAEGIDLVANVARRMAIEHAISNGFGFGGVNASLVFRRWA</sequence>
<proteinExistence type="inferred from homology"/>
<keyword evidence="9 11" id="KW-0275">Fatty acid biosynthesis</keyword>
<dbReference type="RefSeq" id="WP_163149617.1">
    <property type="nucleotide sequence ID" value="NZ_VKHP01000002.1"/>
</dbReference>
<evidence type="ECO:0000256" key="10">
    <source>
        <dbReference type="ARBA" id="ARBA00023315"/>
    </source>
</evidence>
<evidence type="ECO:0000256" key="9">
    <source>
        <dbReference type="ARBA" id="ARBA00023160"/>
    </source>
</evidence>
<dbReference type="AlphaFoldDB" id="A0A6P1B7U2"/>
<dbReference type="InterPro" id="IPR020841">
    <property type="entry name" value="PKS_Beta-ketoAc_synthase_dom"/>
</dbReference>
<keyword evidence="10 11" id="KW-0012">Acyltransferase</keyword>
<keyword evidence="7" id="KW-0276">Fatty acid metabolism</keyword>
<evidence type="ECO:0000256" key="1">
    <source>
        <dbReference type="ARBA" id="ARBA00005194"/>
    </source>
</evidence>
<comment type="catalytic activity">
    <reaction evidence="11">
        <text>(9Z)-hexadecenoyl-[ACP] + malonyl-[ACP] + H(+) = 3-oxo-(11Z)-octadecenoyl-[ACP] + holo-[ACP] + CO2</text>
        <dbReference type="Rhea" id="RHEA:55040"/>
        <dbReference type="Rhea" id="RHEA-COMP:9623"/>
        <dbReference type="Rhea" id="RHEA-COMP:9685"/>
        <dbReference type="Rhea" id="RHEA-COMP:10800"/>
        <dbReference type="Rhea" id="RHEA-COMP:14074"/>
        <dbReference type="ChEBI" id="CHEBI:15378"/>
        <dbReference type="ChEBI" id="CHEBI:16526"/>
        <dbReference type="ChEBI" id="CHEBI:64479"/>
        <dbReference type="ChEBI" id="CHEBI:78449"/>
        <dbReference type="ChEBI" id="CHEBI:83989"/>
        <dbReference type="ChEBI" id="CHEBI:138538"/>
        <dbReference type="EC" id="2.3.1.179"/>
    </reaction>
</comment>
<dbReference type="PROSITE" id="PS52004">
    <property type="entry name" value="KS3_2"/>
    <property type="match status" value="1"/>
</dbReference>
<dbReference type="Gene3D" id="3.40.47.10">
    <property type="match status" value="2"/>
</dbReference>
<evidence type="ECO:0000256" key="6">
    <source>
        <dbReference type="ARBA" id="ARBA00022679"/>
    </source>
</evidence>
<dbReference type="NCBIfam" id="NF005589">
    <property type="entry name" value="PRK07314.1"/>
    <property type="match status" value="1"/>
</dbReference>
<dbReference type="CDD" id="cd00834">
    <property type="entry name" value="KAS_I_II"/>
    <property type="match status" value="1"/>
</dbReference>
<evidence type="ECO:0000256" key="3">
    <source>
        <dbReference type="ARBA" id="ARBA00012356"/>
    </source>
</evidence>
<evidence type="ECO:0000259" key="14">
    <source>
        <dbReference type="PROSITE" id="PS52004"/>
    </source>
</evidence>
<comment type="caution">
    <text evidence="15">The sequence shown here is derived from an EMBL/GenBank/DDBJ whole genome shotgun (WGS) entry which is preliminary data.</text>
</comment>
<keyword evidence="16" id="KW-1185">Reference proteome</keyword>
<dbReference type="NCBIfam" id="NF004970">
    <property type="entry name" value="PRK06333.1"/>
    <property type="match status" value="1"/>
</dbReference>
<evidence type="ECO:0000256" key="5">
    <source>
        <dbReference type="ARBA" id="ARBA00022516"/>
    </source>
</evidence>
<comment type="function">
    <text evidence="11">Involved in the type II fatty acid elongation cycle. Catalyzes the elongation of a wide range of acyl-ACP by the addition of two carbons from malonyl-ACP to an acyl acceptor. Can efficiently catalyze the conversion of palmitoleoyl-ACP (cis-hexadec-9-enoyl-ACP) to cis-vaccenoyl-ACP (cis-octadec-11-enoyl-ACP), an essential step in the thermal regulation of fatty acid composition.</text>
</comment>
<name>A0A6P1B7U2_9BRAD</name>
<keyword evidence="5 11" id="KW-0444">Lipid biosynthesis</keyword>
<feature type="active site" description="For beta-ketoacyl synthase activity" evidence="12">
    <location>
        <position position="170"/>
    </location>
</feature>
<dbReference type="Proteomes" id="UP000468531">
    <property type="component" value="Unassembled WGS sequence"/>
</dbReference>
<dbReference type="GO" id="GO:0006633">
    <property type="term" value="P:fatty acid biosynthetic process"/>
    <property type="evidence" value="ECO:0007669"/>
    <property type="project" value="UniProtKB-UniRule"/>
</dbReference>
<dbReference type="EC" id="2.3.1.179" evidence="3 11"/>
<dbReference type="EMBL" id="VKHP01000002">
    <property type="protein sequence ID" value="NEU94483.1"/>
    <property type="molecule type" value="Genomic_DNA"/>
</dbReference>
<dbReference type="InterPro" id="IPR017568">
    <property type="entry name" value="3-oxoacyl-ACP_synth-2"/>
</dbReference>
<dbReference type="PANTHER" id="PTHR11712">
    <property type="entry name" value="POLYKETIDE SYNTHASE-RELATED"/>
    <property type="match status" value="1"/>
</dbReference>
<evidence type="ECO:0000256" key="4">
    <source>
        <dbReference type="ARBA" id="ARBA00014657"/>
    </source>
</evidence>
<keyword evidence="8" id="KW-0443">Lipid metabolism</keyword>
<dbReference type="InterPro" id="IPR016039">
    <property type="entry name" value="Thiolase-like"/>
</dbReference>
<comment type="similarity">
    <text evidence="2 11 13">Belongs to the thiolase-like superfamily. Beta-ketoacyl-ACP synthases family.</text>
</comment>
<gene>
    <name evidence="15" type="primary">fabF</name>
    <name evidence="15" type="ORF">FNJ47_01220</name>
</gene>
<evidence type="ECO:0000256" key="13">
    <source>
        <dbReference type="RuleBase" id="RU003694"/>
    </source>
</evidence>
<evidence type="ECO:0000256" key="8">
    <source>
        <dbReference type="ARBA" id="ARBA00023098"/>
    </source>
</evidence>
<dbReference type="PANTHER" id="PTHR11712:SF321">
    <property type="entry name" value="3-OXOACYL-[ACYL-CARRIER-PROTEIN] SYNTHASE 2"/>
    <property type="match status" value="1"/>
</dbReference>
<evidence type="ECO:0000313" key="15">
    <source>
        <dbReference type="EMBL" id="NEU94483.1"/>
    </source>
</evidence>
<evidence type="ECO:0000256" key="2">
    <source>
        <dbReference type="ARBA" id="ARBA00008467"/>
    </source>
</evidence>
<dbReference type="InterPro" id="IPR014030">
    <property type="entry name" value="Ketoacyl_synth_N"/>
</dbReference>
<evidence type="ECO:0000256" key="11">
    <source>
        <dbReference type="PIRNR" id="PIRNR000447"/>
    </source>
</evidence>
<dbReference type="InterPro" id="IPR014031">
    <property type="entry name" value="Ketoacyl_synth_C"/>
</dbReference>
<organism evidence="15 16">
    <name type="scientific">Bradyrhizobium uaiense</name>
    <dbReference type="NCBI Taxonomy" id="2594946"/>
    <lineage>
        <taxon>Bacteria</taxon>
        <taxon>Pseudomonadati</taxon>
        <taxon>Pseudomonadota</taxon>
        <taxon>Alphaproteobacteria</taxon>
        <taxon>Hyphomicrobiales</taxon>
        <taxon>Nitrobacteraceae</taxon>
        <taxon>Bradyrhizobium</taxon>
    </lineage>
</organism>
<dbReference type="GO" id="GO:0004315">
    <property type="term" value="F:3-oxoacyl-[acyl-carrier-protein] synthase activity"/>
    <property type="evidence" value="ECO:0007669"/>
    <property type="project" value="UniProtKB-UniRule"/>
</dbReference>
<keyword evidence="6 11" id="KW-0808">Transferase</keyword>
<dbReference type="InterPro" id="IPR000794">
    <property type="entry name" value="Beta-ketoacyl_synthase"/>
</dbReference>
<evidence type="ECO:0000256" key="12">
    <source>
        <dbReference type="PIRSR" id="PIRSR000447-1"/>
    </source>
</evidence>
<comment type="pathway">
    <text evidence="1 11">Lipid metabolism; fatty acid biosynthesis.</text>
</comment>
<dbReference type="SUPFAM" id="SSF53901">
    <property type="entry name" value="Thiolase-like"/>
    <property type="match status" value="2"/>
</dbReference>
<reference evidence="15 16" key="1">
    <citation type="journal article" date="2020" name="Arch. Microbiol.">
        <title>Bradyrhizobium uaiense sp. nov., a new highly efficient cowpea symbiont.</title>
        <authorList>
            <person name="Cabral Michel D."/>
            <person name="Azarias Guimaraes A."/>
            <person name="Martins da Costa E."/>
            <person name="Soares de Carvalho T."/>
            <person name="Balsanelli E."/>
            <person name="Willems A."/>
            <person name="Maltempi de Souza E."/>
            <person name="de Souza Moreira F.M."/>
        </authorList>
    </citation>
    <scope>NUCLEOTIDE SEQUENCE [LARGE SCALE GENOMIC DNA]</scope>
    <source>
        <strain evidence="15 16">UFLA 03-164</strain>
    </source>
</reference>
<dbReference type="PIRSF" id="PIRSF000447">
    <property type="entry name" value="KAS_II"/>
    <property type="match status" value="1"/>
</dbReference>
<comment type="catalytic activity">
    <reaction evidence="11">
        <text>a fatty acyl-[ACP] + malonyl-[ACP] + H(+) = a 3-oxoacyl-[ACP] + holo-[ACP] + CO2</text>
        <dbReference type="Rhea" id="RHEA:22836"/>
        <dbReference type="Rhea" id="RHEA-COMP:9623"/>
        <dbReference type="Rhea" id="RHEA-COMP:9685"/>
        <dbReference type="Rhea" id="RHEA-COMP:9916"/>
        <dbReference type="Rhea" id="RHEA-COMP:14125"/>
        <dbReference type="ChEBI" id="CHEBI:15378"/>
        <dbReference type="ChEBI" id="CHEBI:16526"/>
        <dbReference type="ChEBI" id="CHEBI:64479"/>
        <dbReference type="ChEBI" id="CHEBI:78449"/>
        <dbReference type="ChEBI" id="CHEBI:78776"/>
        <dbReference type="ChEBI" id="CHEBI:138651"/>
    </reaction>
</comment>
<dbReference type="GO" id="GO:0005829">
    <property type="term" value="C:cytosol"/>
    <property type="evidence" value="ECO:0007669"/>
    <property type="project" value="TreeGrafter"/>
</dbReference>
<feature type="domain" description="Ketosynthase family 3 (KS3)" evidence="14">
    <location>
        <begin position="1"/>
        <end position="418"/>
    </location>
</feature>
<evidence type="ECO:0000313" key="16">
    <source>
        <dbReference type="Proteomes" id="UP000468531"/>
    </source>
</evidence>
<dbReference type="FunFam" id="3.40.47.10:FF:000009">
    <property type="entry name" value="3-oxoacyl-[acyl-carrier-protein] synthase 2"/>
    <property type="match status" value="1"/>
</dbReference>
<dbReference type="UniPathway" id="UPA00094"/>